<dbReference type="RefSeq" id="WP_175177301.1">
    <property type="nucleotide sequence ID" value="NZ_CADIJX010000008.1"/>
</dbReference>
<evidence type="ECO:0000256" key="2">
    <source>
        <dbReference type="SAM" id="SignalP"/>
    </source>
</evidence>
<comment type="similarity">
    <text evidence="1">Belongs to the UPF0065 (bug) family.</text>
</comment>
<dbReference type="PANTHER" id="PTHR42928:SF5">
    <property type="entry name" value="BLR1237 PROTEIN"/>
    <property type="match status" value="1"/>
</dbReference>
<accession>A0A6S7AKQ1</accession>
<dbReference type="Gene3D" id="3.40.190.150">
    <property type="entry name" value="Bordetella uptake gene, domain 1"/>
    <property type="match status" value="1"/>
</dbReference>
<reference evidence="3 4" key="1">
    <citation type="submission" date="2020-04" db="EMBL/GenBank/DDBJ databases">
        <authorList>
            <person name="De Canck E."/>
        </authorList>
    </citation>
    <scope>NUCLEOTIDE SEQUENCE [LARGE SCALE GENOMIC DNA]</scope>
    <source>
        <strain evidence="3 4">LMG 3431</strain>
    </source>
</reference>
<gene>
    <name evidence="3" type="ORF">LMG3431_05026</name>
</gene>
<evidence type="ECO:0000256" key="1">
    <source>
        <dbReference type="ARBA" id="ARBA00006987"/>
    </source>
</evidence>
<evidence type="ECO:0000313" key="3">
    <source>
        <dbReference type="EMBL" id="CAB3693970.1"/>
    </source>
</evidence>
<dbReference type="Gene3D" id="3.40.190.10">
    <property type="entry name" value="Periplasmic binding protein-like II"/>
    <property type="match status" value="1"/>
</dbReference>
<dbReference type="InterPro" id="IPR042100">
    <property type="entry name" value="Bug_dom1"/>
</dbReference>
<evidence type="ECO:0000313" key="4">
    <source>
        <dbReference type="Proteomes" id="UP000494108"/>
    </source>
</evidence>
<dbReference type="SUPFAM" id="SSF53850">
    <property type="entry name" value="Periplasmic binding protein-like II"/>
    <property type="match status" value="1"/>
</dbReference>
<proteinExistence type="inferred from homology"/>
<dbReference type="AlphaFoldDB" id="A0A6S7AKQ1"/>
<feature type="signal peptide" evidence="2">
    <location>
        <begin position="1"/>
        <end position="42"/>
    </location>
</feature>
<dbReference type="EMBL" id="CADIJX010000008">
    <property type="protein sequence ID" value="CAB3693970.1"/>
    <property type="molecule type" value="Genomic_DNA"/>
</dbReference>
<dbReference type="PANTHER" id="PTHR42928">
    <property type="entry name" value="TRICARBOXYLATE-BINDING PROTEIN"/>
    <property type="match status" value="1"/>
</dbReference>
<dbReference type="Pfam" id="PF03401">
    <property type="entry name" value="TctC"/>
    <property type="match status" value="1"/>
</dbReference>
<protein>
    <recommendedName>
        <fullName evidence="5">Tripartite tricarboxylate transporter substrate binding protein</fullName>
    </recommendedName>
</protein>
<dbReference type="CDD" id="cd13578">
    <property type="entry name" value="PBP2_Bug27"/>
    <property type="match status" value="1"/>
</dbReference>
<sequence>MGPLRLIAARWRAASPRHWVLAARFALTGAALVLGAAPPAAAADFPARPITLVVPFPAGGTPDILARILSENLAKRLGQPLIVENRAGAGGNIGAQAVARAAPDGYTLLMCAFGCTVAPSLYQPAPYDIVKDFEPVAMIGTVPSVLVVNPNVPAKTLPELLAYARANPGKLNSASSGVGGSAHLATELLKQRAGIDLAHIPYKGAGQVAADLLGGQVDMYFDNLPASLANIRAGKLRALAVASSKRAPAIPDVPTFAESGVPDFLITPWFGVMAPARTPDATLATLHDAFTSALTAPEVAAKMRELGVETAAGSRQALGDFVLAETARWKDVIQANHIKAE</sequence>
<organism evidence="3 4">
    <name type="scientific">Achromobacter pestifer</name>
    <dbReference type="NCBI Taxonomy" id="1353889"/>
    <lineage>
        <taxon>Bacteria</taxon>
        <taxon>Pseudomonadati</taxon>
        <taxon>Pseudomonadota</taxon>
        <taxon>Betaproteobacteria</taxon>
        <taxon>Burkholderiales</taxon>
        <taxon>Alcaligenaceae</taxon>
        <taxon>Achromobacter</taxon>
    </lineage>
</organism>
<dbReference type="InterPro" id="IPR005064">
    <property type="entry name" value="BUG"/>
</dbReference>
<evidence type="ECO:0008006" key="5">
    <source>
        <dbReference type="Google" id="ProtNLM"/>
    </source>
</evidence>
<dbReference type="Proteomes" id="UP000494108">
    <property type="component" value="Unassembled WGS sequence"/>
</dbReference>
<name>A0A6S7AKQ1_9BURK</name>
<keyword evidence="4" id="KW-1185">Reference proteome</keyword>
<feature type="chain" id="PRO_5028820247" description="Tripartite tricarboxylate transporter substrate binding protein" evidence="2">
    <location>
        <begin position="43"/>
        <end position="341"/>
    </location>
</feature>
<keyword evidence="2" id="KW-0732">Signal</keyword>
<dbReference type="PIRSF" id="PIRSF017082">
    <property type="entry name" value="YflP"/>
    <property type="match status" value="1"/>
</dbReference>